<proteinExistence type="predicted"/>
<sequence>MREQTLAGIQFAATSSAEQPIARANAQLTAFVGRTLRGPLHQPIVVRSFADFQQHFGGLWQPSPLAYAVEHFFEQGGRQAVIVRVANGAAPVTLSLKCGRETLRLEARAPGTREFLRASIDYDHIDSNDEQTFNLVIQRVRSPGSERVEEQETFRALSVDPQSPRFVTSVLLESDLMRVRGAVPLIRPDRTLMPGTNLPVGYVNSNPDGDDGKPITDYDVIGSAARGTGLFALESVDDLAFLYIPPLARVIDVGVSALLVATRFCRDKRAMLIVDPPSSWESAPEAIRSLKALDFRSDNALMFFPRISAMDRLRGRLEVFGNGGAVAGLLSRSGEAVAAAVSDREPEPMLRSSAKLAKEVNNSDRWLLAAMGVNVLQSVRNPDREWPALRTLACGASASSDWSYLAQRRFALFVINAIERGTRWCAGLPNAASTWMRVSRQISNFLSELRSAGAFASVPADQAFLVICDERINDEGDGIHILVQFTATHAGAYHSFMLTHRPGGSTVKPVMVNRFEATLVVSRELEQEITLRLTPKDDFISVLALN</sequence>
<organism evidence="1 2">
    <name type="scientific">Steroidobacter agaridevorans</name>
    <dbReference type="NCBI Taxonomy" id="2695856"/>
    <lineage>
        <taxon>Bacteria</taxon>
        <taxon>Pseudomonadati</taxon>
        <taxon>Pseudomonadota</taxon>
        <taxon>Gammaproteobacteria</taxon>
        <taxon>Steroidobacterales</taxon>
        <taxon>Steroidobacteraceae</taxon>
        <taxon>Steroidobacter</taxon>
    </lineage>
</organism>
<evidence type="ECO:0000313" key="1">
    <source>
        <dbReference type="EMBL" id="GFE81351.1"/>
    </source>
</evidence>
<name>A0A829YEX7_9GAMM</name>
<dbReference type="AlphaFoldDB" id="A0A829YEX7"/>
<dbReference type="InterPro" id="IPR052042">
    <property type="entry name" value="Tail_sheath_structural"/>
</dbReference>
<gene>
    <name evidence="1" type="ORF">GCM10011487_33510</name>
</gene>
<evidence type="ECO:0000313" key="2">
    <source>
        <dbReference type="Proteomes" id="UP000445000"/>
    </source>
</evidence>
<accession>A0A829YEX7</accession>
<dbReference type="PANTHER" id="PTHR35861">
    <property type="match status" value="1"/>
</dbReference>
<dbReference type="RefSeq" id="WP_161813012.1">
    <property type="nucleotide sequence ID" value="NZ_BLJN01000003.1"/>
</dbReference>
<protein>
    <submittedName>
        <fullName evidence="1">Tail protein</fullName>
    </submittedName>
</protein>
<dbReference type="Gene3D" id="3.40.50.11780">
    <property type="match status" value="1"/>
</dbReference>
<keyword evidence="2" id="KW-1185">Reference proteome</keyword>
<comment type="caution">
    <text evidence="1">The sequence shown here is derived from an EMBL/GenBank/DDBJ whole genome shotgun (WGS) entry which is preliminary data.</text>
</comment>
<dbReference type="EMBL" id="BLJN01000003">
    <property type="protein sequence ID" value="GFE81351.1"/>
    <property type="molecule type" value="Genomic_DNA"/>
</dbReference>
<dbReference type="PANTHER" id="PTHR35861:SF1">
    <property type="entry name" value="PHAGE TAIL SHEATH PROTEIN"/>
    <property type="match status" value="1"/>
</dbReference>
<dbReference type="Proteomes" id="UP000445000">
    <property type="component" value="Unassembled WGS sequence"/>
</dbReference>
<reference evidence="2" key="1">
    <citation type="submission" date="2020-01" db="EMBL/GenBank/DDBJ databases">
        <title>'Steroidobacter agaridevorans' sp. nov., agar-degrading bacteria isolated from rhizosphere soils.</title>
        <authorList>
            <person name="Ikenaga M."/>
            <person name="Kataoka M."/>
            <person name="Murouchi A."/>
            <person name="Katsuragi S."/>
            <person name="Sakai M."/>
        </authorList>
    </citation>
    <scope>NUCLEOTIDE SEQUENCE [LARGE SCALE GENOMIC DNA]</scope>
    <source>
        <strain evidence="2">YU21-B</strain>
    </source>
</reference>